<proteinExistence type="inferred from homology"/>
<dbReference type="GO" id="GO:0070037">
    <property type="term" value="F:rRNA (pseudouridine) methyltransferase activity"/>
    <property type="evidence" value="ECO:0007669"/>
    <property type="project" value="InterPro"/>
</dbReference>
<organism evidence="5 6">
    <name type="scientific">Cocos nucifera</name>
    <name type="common">Coconut palm</name>
    <dbReference type="NCBI Taxonomy" id="13894"/>
    <lineage>
        <taxon>Eukaryota</taxon>
        <taxon>Viridiplantae</taxon>
        <taxon>Streptophyta</taxon>
        <taxon>Embryophyta</taxon>
        <taxon>Tracheophyta</taxon>
        <taxon>Spermatophyta</taxon>
        <taxon>Magnoliopsida</taxon>
        <taxon>Liliopsida</taxon>
        <taxon>Arecaceae</taxon>
        <taxon>Arecoideae</taxon>
        <taxon>Cocoseae</taxon>
        <taxon>Attaleinae</taxon>
        <taxon>Cocos</taxon>
    </lineage>
</organism>
<dbReference type="PANTHER" id="PTHR12636:SF13">
    <property type="entry name" value="RIBOSOMAL RNA SMALL SUBUNIT METHYLTRANSFERASE NEP1-LIKE"/>
    <property type="match status" value="1"/>
</dbReference>
<reference evidence="5" key="2">
    <citation type="submission" date="2019-07" db="EMBL/GenBank/DDBJ databases">
        <authorList>
            <person name="Yang Y."/>
            <person name="Bocs S."/>
            <person name="Baudouin L."/>
        </authorList>
    </citation>
    <scope>NUCLEOTIDE SEQUENCE</scope>
    <source>
        <tissue evidence="5">Spear leaf of Hainan Tall coconut</tissue>
    </source>
</reference>
<protein>
    <submittedName>
        <fullName evidence="5">Putative ribosomal RNA small subunit methyltransferase nep-1</fullName>
    </submittedName>
</protein>
<evidence type="ECO:0000256" key="4">
    <source>
        <dbReference type="ARBA" id="ARBA00022884"/>
    </source>
</evidence>
<dbReference type="SUPFAM" id="SSF75217">
    <property type="entry name" value="alpha/beta knot"/>
    <property type="match status" value="1"/>
</dbReference>
<keyword evidence="5" id="KW-0489">Methyltransferase</keyword>
<reference evidence="5" key="1">
    <citation type="journal article" date="2017" name="Gigascience">
        <title>The genome draft of coconut (Cocos nucifera).</title>
        <authorList>
            <person name="Xiao Y."/>
            <person name="Xu P."/>
            <person name="Fan H."/>
            <person name="Baudouin L."/>
            <person name="Xia W."/>
            <person name="Bocs S."/>
            <person name="Xu J."/>
            <person name="Li Q."/>
            <person name="Guo A."/>
            <person name="Zhou L."/>
            <person name="Li J."/>
            <person name="Wu Y."/>
            <person name="Ma Z."/>
            <person name="Armero A."/>
            <person name="Issali A.E."/>
            <person name="Liu N."/>
            <person name="Peng M."/>
            <person name="Yang Y."/>
        </authorList>
    </citation>
    <scope>NUCLEOTIDE SEQUENCE</scope>
    <source>
        <tissue evidence="5">Spear leaf of Hainan Tall coconut</tissue>
    </source>
</reference>
<dbReference type="InterPro" id="IPR029028">
    <property type="entry name" value="Alpha/beta_knot_MTases"/>
</dbReference>
<evidence type="ECO:0000256" key="1">
    <source>
        <dbReference type="ARBA" id="ARBA00008115"/>
    </source>
</evidence>
<comment type="similarity">
    <text evidence="1">Belongs to the class IV-like SAM-binding methyltransferase superfamily. RNA methyltransferase NEP1 family.</text>
</comment>
<evidence type="ECO:0000256" key="3">
    <source>
        <dbReference type="ARBA" id="ARBA00022730"/>
    </source>
</evidence>
<dbReference type="EMBL" id="CM017872">
    <property type="protein sequence ID" value="KAG1327708.1"/>
    <property type="molecule type" value="Genomic_DNA"/>
</dbReference>
<comment type="caution">
    <text evidence="5">The sequence shown here is derived from an EMBL/GenBank/DDBJ whole genome shotgun (WGS) entry which is preliminary data.</text>
</comment>
<sequence>MGVGTLKPYVLRWKILNSEEDDDFLQKQKKNPDDYMPDIVFKALREILDGPLNKAGMVRSVYVKVDKGVLFEIRPHVRIPRTLELLQKSRVCSTNGEILLHVLEEPVTCHLPINSCVIGLCYHSKKLVDLVDYVSAASDDLQLVFVVGAMLHGSIRKEYTDDLIADVFRDFIAGRCEEKSEKNVSI</sequence>
<dbReference type="GO" id="GO:0019843">
    <property type="term" value="F:rRNA binding"/>
    <property type="evidence" value="ECO:0007669"/>
    <property type="project" value="UniProtKB-KW"/>
</dbReference>
<evidence type="ECO:0000313" key="5">
    <source>
        <dbReference type="EMBL" id="KAG1327708.1"/>
    </source>
</evidence>
<dbReference type="GO" id="GO:0032040">
    <property type="term" value="C:small-subunit processome"/>
    <property type="evidence" value="ECO:0007669"/>
    <property type="project" value="TreeGrafter"/>
</dbReference>
<keyword evidence="6" id="KW-1185">Reference proteome</keyword>
<keyword evidence="5" id="KW-0808">Transferase</keyword>
<dbReference type="Pfam" id="PF03587">
    <property type="entry name" value="EMG1"/>
    <property type="match status" value="1"/>
</dbReference>
<dbReference type="InterPro" id="IPR005304">
    <property type="entry name" value="Rbsml_bgen_MeTrfase_EMG1/NEP1"/>
</dbReference>
<name>A0A8K0HX01_COCNU</name>
<keyword evidence="4" id="KW-0694">RNA-binding</keyword>
<dbReference type="OrthoDB" id="269804at2759"/>
<gene>
    <name evidence="5" type="ORF">COCNU_01G016420</name>
</gene>
<dbReference type="Gene3D" id="3.40.1280.10">
    <property type="match status" value="1"/>
</dbReference>
<dbReference type="GO" id="GO:0070475">
    <property type="term" value="P:rRNA base methylation"/>
    <property type="evidence" value="ECO:0007669"/>
    <property type="project" value="InterPro"/>
</dbReference>
<evidence type="ECO:0000256" key="2">
    <source>
        <dbReference type="ARBA" id="ARBA00022517"/>
    </source>
</evidence>
<dbReference type="Proteomes" id="UP000797356">
    <property type="component" value="Chromosome 1"/>
</dbReference>
<dbReference type="InterPro" id="IPR029026">
    <property type="entry name" value="tRNA_m1G_MTases_N"/>
</dbReference>
<dbReference type="AlphaFoldDB" id="A0A8K0HX01"/>
<keyword evidence="3" id="KW-0699">rRNA-binding</keyword>
<keyword evidence="2" id="KW-0690">Ribosome biogenesis</keyword>
<accession>A0A8K0HX01</accession>
<dbReference type="PANTHER" id="PTHR12636">
    <property type="entry name" value="NEP1/MRA1"/>
    <property type="match status" value="1"/>
</dbReference>
<evidence type="ECO:0000313" key="6">
    <source>
        <dbReference type="Proteomes" id="UP000797356"/>
    </source>
</evidence>